<name>A0A0M2K7B9_9GAMM</name>
<evidence type="ECO:0000313" key="4">
    <source>
        <dbReference type="Proteomes" id="UP000264980"/>
    </source>
</evidence>
<accession>A0A0M2K7B9</accession>
<reference evidence="1 4" key="2">
    <citation type="submission" date="2016-01" db="EMBL/GenBank/DDBJ databases">
        <authorList>
            <person name="Oliw E.H."/>
        </authorList>
    </citation>
    <scope>NUCLEOTIDE SEQUENCE [LARGE SCALE GENOMIC DNA]</scope>
    <source>
        <strain evidence="1 4">MDcuke</strain>
    </source>
</reference>
<evidence type="ECO:0000313" key="2">
    <source>
        <dbReference type="EMBL" id="KKF35290.1"/>
    </source>
</evidence>
<protein>
    <submittedName>
        <fullName evidence="1">DUF943 family protein</fullName>
    </submittedName>
    <submittedName>
        <fullName evidence="2">Membrane protein</fullName>
    </submittedName>
</protein>
<evidence type="ECO:0000313" key="3">
    <source>
        <dbReference type="Proteomes" id="UP000033924"/>
    </source>
</evidence>
<sequence length="155" mass="17811">MRVKNKKTMALLFLAGCVLPGYWLWLSLRPVEIIAIHHGSSGFSDILVTSFPPTDKGKINWWLKNKNMLKNKYGIPKPDSGGSFYLTFWLFGDGYKEEGKYDRLCFKDMQPPVNCIEKNRVFSVETGRSDNVFFTVDDAIYRMKENGQIVKDVSN</sequence>
<keyword evidence="3" id="KW-1185">Reference proteome</keyword>
<dbReference type="EMBL" id="CP013970">
    <property type="protein sequence ID" value="AXF76663.1"/>
    <property type="molecule type" value="Genomic_DNA"/>
</dbReference>
<dbReference type="Proteomes" id="UP000264980">
    <property type="component" value="Chromosome"/>
</dbReference>
<proteinExistence type="predicted"/>
<dbReference type="STRING" id="65700.SY86_07440"/>
<organism evidence="2 3">
    <name type="scientific">Erwinia tracheiphila</name>
    <dbReference type="NCBI Taxonomy" id="65700"/>
    <lineage>
        <taxon>Bacteria</taxon>
        <taxon>Pseudomonadati</taxon>
        <taxon>Pseudomonadota</taxon>
        <taxon>Gammaproteobacteria</taxon>
        <taxon>Enterobacterales</taxon>
        <taxon>Erwiniaceae</taxon>
        <taxon>Erwinia</taxon>
    </lineage>
</organism>
<reference evidence="2 3" key="1">
    <citation type="submission" date="2015-01" db="EMBL/GenBank/DDBJ databases">
        <title>Erwinia tracheiphila.</title>
        <authorList>
            <person name="Shapiro L.R."/>
        </authorList>
    </citation>
    <scope>NUCLEOTIDE SEQUENCE [LARGE SCALE GENOMIC DNA]</scope>
    <source>
        <strain evidence="2 3">BuffGH</strain>
    </source>
</reference>
<dbReference type="RefSeq" id="WP_016190078.1">
    <property type="nucleotide sequence ID" value="NZ_CP013970.1"/>
</dbReference>
<gene>
    <name evidence="1" type="ORF">AV903_12405</name>
    <name evidence="2" type="ORF">SY86_07440</name>
</gene>
<evidence type="ECO:0000313" key="1">
    <source>
        <dbReference type="EMBL" id="AXF76663.1"/>
    </source>
</evidence>
<dbReference type="AlphaFoldDB" id="A0A0M2K7B9"/>
<dbReference type="EMBL" id="JXNU01000003">
    <property type="protein sequence ID" value="KKF35290.1"/>
    <property type="molecule type" value="Genomic_DNA"/>
</dbReference>
<dbReference type="Proteomes" id="UP000033924">
    <property type="component" value="Unassembled WGS sequence"/>
</dbReference>
<dbReference type="InterPro" id="IPR010351">
    <property type="entry name" value="DUF943"/>
</dbReference>
<dbReference type="Pfam" id="PF06092">
    <property type="entry name" value="DUF943"/>
    <property type="match status" value="1"/>
</dbReference>
<dbReference type="PATRIC" id="fig|65700.7.peg.1891"/>